<organism evidence="2 3">
    <name type="scientific">Flavobacterium soyangense</name>
    <dbReference type="NCBI Taxonomy" id="2023265"/>
    <lineage>
        <taxon>Bacteria</taxon>
        <taxon>Pseudomonadati</taxon>
        <taxon>Bacteroidota</taxon>
        <taxon>Flavobacteriia</taxon>
        <taxon>Flavobacteriales</taxon>
        <taxon>Flavobacteriaceae</taxon>
        <taxon>Flavobacterium</taxon>
    </lineage>
</organism>
<gene>
    <name evidence="2" type="ORF">IR213_02705</name>
</gene>
<accession>A0A930XUY0</accession>
<dbReference type="Proteomes" id="UP000646211">
    <property type="component" value="Unassembled WGS sequence"/>
</dbReference>
<dbReference type="AlphaFoldDB" id="A0A930XUY0"/>
<proteinExistence type="predicted"/>
<sequence length="153" mass="17547">MKRILLLTLVLITSLLQAQKASYQKLDSLQFIKKCDKIILDTGKDFKVVGQDISEWRKYIQYNNSNNEILYIVYNINSEGANADLEIKGVKKWNIDSVASKYLTVFDLYQKEFDSKADKVSIQKNGMPWGAADTGARLRKTSQEGLWEMKISN</sequence>
<comment type="caution">
    <text evidence="2">The sequence shown here is derived from an EMBL/GenBank/DDBJ whole genome shotgun (WGS) entry which is preliminary data.</text>
</comment>
<evidence type="ECO:0000313" key="2">
    <source>
        <dbReference type="EMBL" id="MBF2707507.1"/>
    </source>
</evidence>
<name>A0A930XUY0_9FLAO</name>
<evidence type="ECO:0000256" key="1">
    <source>
        <dbReference type="SAM" id="SignalP"/>
    </source>
</evidence>
<keyword evidence="3" id="KW-1185">Reference proteome</keyword>
<keyword evidence="1" id="KW-0732">Signal</keyword>
<reference evidence="2" key="1">
    <citation type="submission" date="2020-11" db="EMBL/GenBank/DDBJ databases">
        <title>Genome of Flavobacterium soyangense.</title>
        <authorList>
            <person name="Liu Q."/>
            <person name="Xin Y.-H."/>
        </authorList>
    </citation>
    <scope>NUCLEOTIDE SEQUENCE</scope>
    <source>
        <strain evidence="2">CGMCC 1.13493</strain>
    </source>
</reference>
<protein>
    <submittedName>
        <fullName evidence="2">Uncharacterized protein</fullName>
    </submittedName>
</protein>
<evidence type="ECO:0000313" key="3">
    <source>
        <dbReference type="Proteomes" id="UP000646211"/>
    </source>
</evidence>
<dbReference type="RefSeq" id="WP_194310775.1">
    <property type="nucleotide sequence ID" value="NZ_JADHEC010000004.1"/>
</dbReference>
<feature type="chain" id="PRO_5036882954" evidence="1">
    <location>
        <begin position="19"/>
        <end position="153"/>
    </location>
</feature>
<feature type="signal peptide" evidence="1">
    <location>
        <begin position="1"/>
        <end position="18"/>
    </location>
</feature>
<dbReference type="EMBL" id="JADHEC010000004">
    <property type="protein sequence ID" value="MBF2707507.1"/>
    <property type="molecule type" value="Genomic_DNA"/>
</dbReference>